<dbReference type="GeneID" id="40235128"/>
<name>G8IRH6_9CAUD</name>
<organism evidence="1 2">
    <name type="scientific">Mycobacterium phage Saintus</name>
    <dbReference type="NCBI Taxonomy" id="2923007"/>
    <lineage>
        <taxon>Viruses</taxon>
        <taxon>Duplodnaviria</taxon>
        <taxon>Heunggongvirae</taxon>
        <taxon>Uroviricota</taxon>
        <taxon>Caudoviricetes</taxon>
        <taxon>Fromanvirus</taxon>
        <taxon>Fromanvirus saintus</taxon>
    </lineage>
</organism>
<protein>
    <submittedName>
        <fullName evidence="1">Uncharacterized protein</fullName>
    </submittedName>
</protein>
<dbReference type="Proteomes" id="UP000005665">
    <property type="component" value="Segment"/>
</dbReference>
<accession>G8IRH6</accession>
<dbReference type="RefSeq" id="YP_009638358.1">
    <property type="nucleotide sequence ID" value="NC_042335.1"/>
</dbReference>
<evidence type="ECO:0000313" key="1">
    <source>
        <dbReference type="EMBL" id="AER26476.1"/>
    </source>
</evidence>
<evidence type="ECO:0000313" key="2">
    <source>
        <dbReference type="Proteomes" id="UP000005665"/>
    </source>
</evidence>
<reference evidence="1 2" key="1">
    <citation type="journal article" date="2012" name="J. Virol.">
        <title>Complete Genome Sequences of 138 Mycobacteriophages.</title>
        <authorList>
            <consortium name="the Science Education Alliance Phage Hunters Advancing Genomics and Evolutionary Science Program"/>
            <consortium name="the KwaZulu-Natal Research Institute for Tuberculosis and HIV Mycobacterial Genetics Course Students"/>
            <consortium name="the Phage Hunters Integrating Research and Education Program"/>
            <person name="Hatfull G.F."/>
        </authorList>
    </citation>
    <scope>NUCLEOTIDE SEQUENCE [LARGE SCALE GENOMIC DNA]</scope>
</reference>
<dbReference type="EMBL" id="JN831654">
    <property type="protein sequence ID" value="AER26476.1"/>
    <property type="molecule type" value="Genomic_DNA"/>
</dbReference>
<dbReference type="KEGG" id="vg:40235128"/>
<gene>
    <name evidence="1" type="primary">93</name>
    <name evidence="1" type="ORF">SAINTUS_93</name>
</gene>
<proteinExistence type="predicted"/>
<keyword evidence="2" id="KW-1185">Reference proteome</keyword>
<sequence>MVQLTVRAWGETKVTEHKDWPTAHHALVVSTDIYKKTFDLEPVKGTISGSIGNDGSVGRFYLKEVEA</sequence>